<keyword evidence="1" id="KW-0472">Membrane</keyword>
<dbReference type="Proteomes" id="UP000644693">
    <property type="component" value="Unassembled WGS sequence"/>
</dbReference>
<reference evidence="2" key="1">
    <citation type="journal article" date="2014" name="Int. J. Syst. Evol. Microbiol.">
        <title>Complete genome sequence of Corynebacterium casei LMG S-19264T (=DSM 44701T), isolated from a smear-ripened cheese.</title>
        <authorList>
            <consortium name="US DOE Joint Genome Institute (JGI-PGF)"/>
            <person name="Walter F."/>
            <person name="Albersmeier A."/>
            <person name="Kalinowski J."/>
            <person name="Ruckert C."/>
        </authorList>
    </citation>
    <scope>NUCLEOTIDE SEQUENCE</scope>
    <source>
        <strain evidence="2">KCTC 23430</strain>
    </source>
</reference>
<dbReference type="AlphaFoldDB" id="A0A918XFF1"/>
<organism evidence="2 3">
    <name type="scientific">Parahalioglobus pacificus</name>
    <dbReference type="NCBI Taxonomy" id="930806"/>
    <lineage>
        <taxon>Bacteria</taxon>
        <taxon>Pseudomonadati</taxon>
        <taxon>Pseudomonadota</taxon>
        <taxon>Gammaproteobacteria</taxon>
        <taxon>Cellvibrionales</taxon>
        <taxon>Halieaceae</taxon>
        <taxon>Parahalioglobus</taxon>
    </lineage>
</organism>
<feature type="transmembrane region" description="Helical" evidence="1">
    <location>
        <begin position="70"/>
        <end position="90"/>
    </location>
</feature>
<feature type="transmembrane region" description="Helical" evidence="1">
    <location>
        <begin position="39"/>
        <end position="64"/>
    </location>
</feature>
<reference evidence="2" key="2">
    <citation type="submission" date="2020-09" db="EMBL/GenBank/DDBJ databases">
        <authorList>
            <person name="Sun Q."/>
            <person name="Kim S."/>
        </authorList>
    </citation>
    <scope>NUCLEOTIDE SEQUENCE</scope>
    <source>
        <strain evidence="2">KCTC 23430</strain>
    </source>
</reference>
<keyword evidence="3" id="KW-1185">Reference proteome</keyword>
<evidence type="ECO:0000313" key="2">
    <source>
        <dbReference type="EMBL" id="GHD28458.1"/>
    </source>
</evidence>
<dbReference type="EMBL" id="BMYM01000001">
    <property type="protein sequence ID" value="GHD28458.1"/>
    <property type="molecule type" value="Genomic_DNA"/>
</dbReference>
<comment type="caution">
    <text evidence="2">The sequence shown here is derived from an EMBL/GenBank/DDBJ whole genome shotgun (WGS) entry which is preliminary data.</text>
</comment>
<evidence type="ECO:0000256" key="1">
    <source>
        <dbReference type="SAM" id="Phobius"/>
    </source>
</evidence>
<keyword evidence="1" id="KW-1133">Transmembrane helix</keyword>
<evidence type="ECO:0000313" key="3">
    <source>
        <dbReference type="Proteomes" id="UP000644693"/>
    </source>
</evidence>
<sequence>MVYNAWTDSLAEADLNEGDSNMERVEVTWKKTVIVWWSYVWRCTVFGAILGFVLGFIGGLVASMLGQGEASAMVGGVLGYLGGFPVSIYVMKKILEKQYAGWSVALVSDVQEDQEVLV</sequence>
<protein>
    <submittedName>
        <fullName evidence="2">Uncharacterized protein</fullName>
    </submittedName>
</protein>
<gene>
    <name evidence="2" type="ORF">GCM10007053_07850</name>
</gene>
<name>A0A918XFF1_9GAMM</name>
<proteinExistence type="predicted"/>
<keyword evidence="1" id="KW-0812">Transmembrane</keyword>
<accession>A0A918XFF1</accession>